<name>A0A3Q2Z198_HIPCM</name>
<dbReference type="GO" id="GO:0070269">
    <property type="term" value="P:pyroptotic inflammatory response"/>
    <property type="evidence" value="ECO:0007669"/>
    <property type="project" value="Ensembl"/>
</dbReference>
<evidence type="ECO:0000313" key="5">
    <source>
        <dbReference type="Ensembl" id="ENSHCOP00000019717.1"/>
    </source>
</evidence>
<dbReference type="Proteomes" id="UP000264820">
    <property type="component" value="Unplaced"/>
</dbReference>
<sequence length="406" mass="45029">MFATATRNFVDEVDPGGLLIPMRSVNDSIALLTVVVSQKPFWFWQKPKHLPTDFTLNDLLVGDTPITPVLTEIDFIKYNGTYGGHIQGSVDATFIQSNVNVEGKESSKLQMSFGSLKKDEVDVRRLLQDSKNRVLDMSHCLIQQTKKKCQVFGVVKERIVTNQPCSVVEELQQAGSCAGTFSLWGLKSPKVLLKDNASLGKDSNVAMEIPTNTTLAYALIDLVVKHDGRYGELAFDFSHSIPKVKLIYSIDSYDTEGKLKNLGAHFQLLAALPASSRSSLLEKITALMVDKAALNSWTFWFVQRIPTALKCVISFIYSEWVFNFRCHLLQVEHLMESGESPASGADVAALPENVLPVMEHLFNSSGMSLQRDGDTARSQINQLKQPGNQPLIMCIALRGLRSLNPH</sequence>
<keyword evidence="3" id="KW-0472">Membrane</keyword>
<protein>
    <submittedName>
        <fullName evidence="5">Gasdermin Eb</fullName>
    </submittedName>
</protein>
<dbReference type="OMA" id="FISALAX"/>
<dbReference type="InterPro" id="IPR040460">
    <property type="entry name" value="Gasdermin_pore"/>
</dbReference>
<comment type="subcellular location">
    <subcellularLocation>
        <location evidence="1">Endomembrane system</location>
    </subcellularLocation>
</comment>
<dbReference type="AlphaFoldDB" id="A0A3Q2Z198"/>
<dbReference type="Ensembl" id="ENSHCOT00000008024.1">
    <property type="protein sequence ID" value="ENSHCOP00000019717.1"/>
    <property type="gene ID" value="ENSHCOG00000005265.1"/>
</dbReference>
<keyword evidence="6" id="KW-1185">Reference proteome</keyword>
<dbReference type="InterPro" id="IPR042377">
    <property type="entry name" value="GSDME"/>
</dbReference>
<dbReference type="PANTHER" id="PTHR15207">
    <property type="entry name" value="NONSYNDROMIC HEARING IMPAIRMENT PROTEIN"/>
    <property type="match status" value="1"/>
</dbReference>
<proteinExistence type="inferred from homology"/>
<organism evidence="5 6">
    <name type="scientific">Hippocampus comes</name>
    <name type="common">Tiger tail seahorse</name>
    <dbReference type="NCBI Taxonomy" id="109280"/>
    <lineage>
        <taxon>Eukaryota</taxon>
        <taxon>Metazoa</taxon>
        <taxon>Chordata</taxon>
        <taxon>Craniata</taxon>
        <taxon>Vertebrata</taxon>
        <taxon>Euteleostomi</taxon>
        <taxon>Actinopterygii</taxon>
        <taxon>Neopterygii</taxon>
        <taxon>Teleostei</taxon>
        <taxon>Neoteleostei</taxon>
        <taxon>Acanthomorphata</taxon>
        <taxon>Syngnathiaria</taxon>
        <taxon>Syngnathiformes</taxon>
        <taxon>Syngnathoidei</taxon>
        <taxon>Syngnathidae</taxon>
        <taxon>Hippocampus</taxon>
    </lineage>
</organism>
<dbReference type="GO" id="GO:0005737">
    <property type="term" value="C:cytoplasm"/>
    <property type="evidence" value="ECO:0007669"/>
    <property type="project" value="TreeGrafter"/>
</dbReference>
<dbReference type="GO" id="GO:0009617">
    <property type="term" value="P:response to bacterium"/>
    <property type="evidence" value="ECO:0007669"/>
    <property type="project" value="Ensembl"/>
</dbReference>
<dbReference type="Pfam" id="PF04598">
    <property type="entry name" value="Gasdermin"/>
    <property type="match status" value="1"/>
</dbReference>
<reference evidence="5" key="2">
    <citation type="submission" date="2025-09" db="UniProtKB">
        <authorList>
            <consortium name="Ensembl"/>
        </authorList>
    </citation>
    <scope>IDENTIFICATION</scope>
</reference>
<evidence type="ECO:0000259" key="4">
    <source>
        <dbReference type="Pfam" id="PF04598"/>
    </source>
</evidence>
<dbReference type="GO" id="GO:0012501">
    <property type="term" value="P:programmed cell death"/>
    <property type="evidence" value="ECO:0007669"/>
    <property type="project" value="InterPro"/>
</dbReference>
<accession>A0A3Q2Z198</accession>
<evidence type="ECO:0000256" key="2">
    <source>
        <dbReference type="ARBA" id="ARBA00009279"/>
    </source>
</evidence>
<dbReference type="GO" id="GO:0042472">
    <property type="term" value="P:inner ear morphogenesis"/>
    <property type="evidence" value="ECO:0007669"/>
    <property type="project" value="Ensembl"/>
</dbReference>
<evidence type="ECO:0000256" key="1">
    <source>
        <dbReference type="ARBA" id="ARBA00004308"/>
    </source>
</evidence>
<reference evidence="5" key="1">
    <citation type="submission" date="2025-08" db="UniProtKB">
        <authorList>
            <consortium name="Ensembl"/>
        </authorList>
    </citation>
    <scope>IDENTIFICATION</scope>
</reference>
<feature type="domain" description="Gasdermin pore forming" evidence="4">
    <location>
        <begin position="1"/>
        <end position="231"/>
    </location>
</feature>
<comment type="similarity">
    <text evidence="2">Belongs to the gasdermin family.</text>
</comment>
<dbReference type="STRING" id="109280.ENSHCOP00000019717"/>
<evidence type="ECO:0000313" key="6">
    <source>
        <dbReference type="Proteomes" id="UP000264820"/>
    </source>
</evidence>
<dbReference type="PANTHER" id="PTHR15207:SF3">
    <property type="entry name" value="DEAFNESS, AUTOSOMAL DOMINANT 5-RELATED"/>
    <property type="match status" value="1"/>
</dbReference>
<dbReference type="GeneTree" id="ENSGT00940000155880"/>
<dbReference type="GO" id="GO:0012505">
    <property type="term" value="C:endomembrane system"/>
    <property type="evidence" value="ECO:0007669"/>
    <property type="project" value="UniProtKB-SubCell"/>
</dbReference>
<evidence type="ECO:0000256" key="3">
    <source>
        <dbReference type="ARBA" id="ARBA00023136"/>
    </source>
</evidence>